<dbReference type="GO" id="GO:0016705">
    <property type="term" value="F:oxidoreductase activity, acting on paired donors, with incorporation or reduction of molecular oxygen"/>
    <property type="evidence" value="ECO:0007669"/>
    <property type="project" value="InterPro"/>
</dbReference>
<dbReference type="GO" id="GO:0020037">
    <property type="term" value="F:heme binding"/>
    <property type="evidence" value="ECO:0007669"/>
    <property type="project" value="InterPro"/>
</dbReference>
<evidence type="ECO:0000256" key="8">
    <source>
        <dbReference type="ARBA" id="ARBA00022989"/>
    </source>
</evidence>
<dbReference type="FunFam" id="1.10.630.10:FF:000055">
    <property type="entry name" value="Cytochrome P450 71A26"/>
    <property type="match status" value="1"/>
</dbReference>
<dbReference type="InterPro" id="IPR002401">
    <property type="entry name" value="Cyt_P450_E_grp-I"/>
</dbReference>
<evidence type="ECO:0000313" key="17">
    <source>
        <dbReference type="Proteomes" id="UP001054889"/>
    </source>
</evidence>
<evidence type="ECO:0000256" key="4">
    <source>
        <dbReference type="ARBA" id="ARBA00010617"/>
    </source>
</evidence>
<dbReference type="InterPro" id="IPR017972">
    <property type="entry name" value="Cyt_P450_CS"/>
</dbReference>
<evidence type="ECO:0000256" key="9">
    <source>
        <dbReference type="ARBA" id="ARBA00023002"/>
    </source>
</evidence>
<evidence type="ECO:0000256" key="7">
    <source>
        <dbReference type="ARBA" id="ARBA00022723"/>
    </source>
</evidence>
<keyword evidence="12 15" id="KW-0472">Membrane</keyword>
<evidence type="ECO:0000256" key="2">
    <source>
        <dbReference type="ARBA" id="ARBA00004370"/>
    </source>
</evidence>
<keyword evidence="11 14" id="KW-0503">Monooxygenase</keyword>
<dbReference type="CDD" id="cd11072">
    <property type="entry name" value="CYP71-like"/>
    <property type="match status" value="1"/>
</dbReference>
<dbReference type="AlphaFoldDB" id="A0AAV5EAW1"/>
<evidence type="ECO:0000256" key="5">
    <source>
        <dbReference type="ARBA" id="ARBA00022617"/>
    </source>
</evidence>
<evidence type="ECO:0000256" key="15">
    <source>
        <dbReference type="SAM" id="Phobius"/>
    </source>
</evidence>
<keyword evidence="7 13" id="KW-0479">Metal-binding</keyword>
<keyword evidence="9 14" id="KW-0560">Oxidoreductase</keyword>
<dbReference type="InterPro" id="IPR001128">
    <property type="entry name" value="Cyt_P450"/>
</dbReference>
<reference evidence="16" key="2">
    <citation type="submission" date="2021-12" db="EMBL/GenBank/DDBJ databases">
        <title>Resequencing data analysis of finger millet.</title>
        <authorList>
            <person name="Hatakeyama M."/>
            <person name="Aluri S."/>
            <person name="Balachadran M.T."/>
            <person name="Sivarajan S.R."/>
            <person name="Poveda L."/>
            <person name="Shimizu-Inatsugi R."/>
            <person name="Schlapbach R."/>
            <person name="Sreeman S.M."/>
            <person name="Shimizu K.K."/>
        </authorList>
    </citation>
    <scope>NUCLEOTIDE SEQUENCE</scope>
</reference>
<dbReference type="Gene3D" id="1.10.630.10">
    <property type="entry name" value="Cytochrome P450"/>
    <property type="match status" value="1"/>
</dbReference>
<keyword evidence="6 15" id="KW-0812">Transmembrane</keyword>
<dbReference type="PROSITE" id="PS00086">
    <property type="entry name" value="CYTOCHROME_P450"/>
    <property type="match status" value="1"/>
</dbReference>
<proteinExistence type="inferred from homology"/>
<reference evidence="16" key="1">
    <citation type="journal article" date="2018" name="DNA Res.">
        <title>Multiple hybrid de novo genome assembly of finger millet, an orphan allotetraploid crop.</title>
        <authorList>
            <person name="Hatakeyama M."/>
            <person name="Aluri S."/>
            <person name="Balachadran M.T."/>
            <person name="Sivarajan S.R."/>
            <person name="Patrignani A."/>
            <person name="Gruter S."/>
            <person name="Poveda L."/>
            <person name="Shimizu-Inatsugi R."/>
            <person name="Baeten J."/>
            <person name="Francoijs K.J."/>
            <person name="Nataraja K.N."/>
            <person name="Reddy Y.A.N."/>
            <person name="Phadnis S."/>
            <person name="Ravikumar R.L."/>
            <person name="Schlapbach R."/>
            <person name="Sreeman S.M."/>
            <person name="Shimizu K.K."/>
        </authorList>
    </citation>
    <scope>NUCLEOTIDE SEQUENCE</scope>
</reference>
<dbReference type="PANTHER" id="PTHR47955:SF14">
    <property type="entry name" value="OS01G0543600 PROTEIN"/>
    <property type="match status" value="1"/>
</dbReference>
<dbReference type="PRINTS" id="PR00385">
    <property type="entry name" value="P450"/>
</dbReference>
<evidence type="ECO:0000256" key="3">
    <source>
        <dbReference type="ARBA" id="ARBA00005179"/>
    </source>
</evidence>
<evidence type="ECO:0000256" key="13">
    <source>
        <dbReference type="PIRSR" id="PIRSR602401-1"/>
    </source>
</evidence>
<keyword evidence="17" id="KW-1185">Reference proteome</keyword>
<dbReference type="GO" id="GO:0004497">
    <property type="term" value="F:monooxygenase activity"/>
    <property type="evidence" value="ECO:0007669"/>
    <property type="project" value="UniProtKB-KW"/>
</dbReference>
<dbReference type="GO" id="GO:0016020">
    <property type="term" value="C:membrane"/>
    <property type="evidence" value="ECO:0007669"/>
    <property type="project" value="UniProtKB-SubCell"/>
</dbReference>
<evidence type="ECO:0000256" key="12">
    <source>
        <dbReference type="ARBA" id="ARBA00023136"/>
    </source>
</evidence>
<feature type="transmembrane region" description="Helical" evidence="15">
    <location>
        <begin position="12"/>
        <end position="31"/>
    </location>
</feature>
<keyword evidence="10 13" id="KW-0408">Iron</keyword>
<comment type="similarity">
    <text evidence="4 14">Belongs to the cytochrome P450 family.</text>
</comment>
<gene>
    <name evidence="16" type="primary">gb06915</name>
    <name evidence="16" type="ORF">PR202_gb06915</name>
</gene>
<comment type="caution">
    <text evidence="16">The sequence shown here is derived from an EMBL/GenBank/DDBJ whole genome shotgun (WGS) entry which is preliminary data.</text>
</comment>
<keyword evidence="8 15" id="KW-1133">Transmembrane helix</keyword>
<evidence type="ECO:0000256" key="1">
    <source>
        <dbReference type="ARBA" id="ARBA00001971"/>
    </source>
</evidence>
<evidence type="ECO:0000313" key="16">
    <source>
        <dbReference type="EMBL" id="GJN19620.1"/>
    </source>
</evidence>
<sequence length="519" mass="59100">MTMPYETMPPHTLIFFVILFLPFVVLLHVAVKQIAKISKRKQQQLQVDGLPPSPPGLPLIGHLHLIGFLPHISLRHLAGRYGGDGLMLVRLGSVPTIVVSSRRAAEAVMRTHDHLLASRPPSTVAHTLLYGSRDVIFAVYGDHWRKAKKILTSHLLTVKKVQSYRAVREEEARLAMAKVSDAAEMGLTMDMSELLYSFTFEVMCRAVSGRSVKLNGTSTLFRELLDVTETLIGGFNAEDYFPWLLRVGTYRRAVCTRAEKVRKRWDELLDRVMDDHEGKLVQQQEPDFIEVLLSHQHEYGFTRDHLKALLVDIFVAGTDTSYIVLEFAMVELMRNPHVMARLQDEVRHGIRNSHDMVTEDDLMNMAYLKAVIKETLRLHPPAPLLAPHYSMTEIHMDGYMVPAKTPILINAWALGRDTSAWEDAEEFKPERFMDTGSETTVNFKGSDFQFLPFGAGRRMCPGINFSLSSIEIMLANLVHRFNWEVPTVTGETCLDMTDVFWLTLRRKEKLFLAPKMVEM</sequence>
<evidence type="ECO:0000256" key="6">
    <source>
        <dbReference type="ARBA" id="ARBA00022692"/>
    </source>
</evidence>
<comment type="subcellular location">
    <subcellularLocation>
        <location evidence="2">Membrane</location>
    </subcellularLocation>
</comment>
<evidence type="ECO:0000256" key="10">
    <source>
        <dbReference type="ARBA" id="ARBA00023004"/>
    </source>
</evidence>
<feature type="binding site" description="axial binding residue" evidence="13">
    <location>
        <position position="460"/>
    </location>
    <ligand>
        <name>heme</name>
        <dbReference type="ChEBI" id="CHEBI:30413"/>
    </ligand>
    <ligandPart>
        <name>Fe</name>
        <dbReference type="ChEBI" id="CHEBI:18248"/>
    </ligandPart>
</feature>
<accession>A0AAV5EAW1</accession>
<dbReference type="SUPFAM" id="SSF48264">
    <property type="entry name" value="Cytochrome P450"/>
    <property type="match status" value="1"/>
</dbReference>
<protein>
    <submittedName>
        <fullName evidence="16">Uncharacterized protein</fullName>
    </submittedName>
</protein>
<name>A0AAV5EAW1_ELECO</name>
<dbReference type="PRINTS" id="PR00463">
    <property type="entry name" value="EP450I"/>
</dbReference>
<keyword evidence="5 13" id="KW-0349">Heme</keyword>
<comment type="cofactor">
    <cofactor evidence="1 13">
        <name>heme</name>
        <dbReference type="ChEBI" id="CHEBI:30413"/>
    </cofactor>
</comment>
<dbReference type="Pfam" id="PF00067">
    <property type="entry name" value="p450"/>
    <property type="match status" value="1"/>
</dbReference>
<dbReference type="PANTHER" id="PTHR47955">
    <property type="entry name" value="CYTOCHROME P450 FAMILY 71 PROTEIN"/>
    <property type="match status" value="1"/>
</dbReference>
<dbReference type="EMBL" id="BQKI01000074">
    <property type="protein sequence ID" value="GJN19620.1"/>
    <property type="molecule type" value="Genomic_DNA"/>
</dbReference>
<evidence type="ECO:0000256" key="11">
    <source>
        <dbReference type="ARBA" id="ARBA00023033"/>
    </source>
</evidence>
<evidence type="ECO:0000256" key="14">
    <source>
        <dbReference type="RuleBase" id="RU000461"/>
    </source>
</evidence>
<dbReference type="GO" id="GO:0005506">
    <property type="term" value="F:iron ion binding"/>
    <property type="evidence" value="ECO:0007669"/>
    <property type="project" value="InterPro"/>
</dbReference>
<organism evidence="16 17">
    <name type="scientific">Eleusine coracana subsp. coracana</name>
    <dbReference type="NCBI Taxonomy" id="191504"/>
    <lineage>
        <taxon>Eukaryota</taxon>
        <taxon>Viridiplantae</taxon>
        <taxon>Streptophyta</taxon>
        <taxon>Embryophyta</taxon>
        <taxon>Tracheophyta</taxon>
        <taxon>Spermatophyta</taxon>
        <taxon>Magnoliopsida</taxon>
        <taxon>Liliopsida</taxon>
        <taxon>Poales</taxon>
        <taxon>Poaceae</taxon>
        <taxon>PACMAD clade</taxon>
        <taxon>Chloridoideae</taxon>
        <taxon>Cynodonteae</taxon>
        <taxon>Eleusininae</taxon>
        <taxon>Eleusine</taxon>
    </lineage>
</organism>
<dbReference type="Proteomes" id="UP001054889">
    <property type="component" value="Unassembled WGS sequence"/>
</dbReference>
<comment type="pathway">
    <text evidence="3">Secondary metabolite biosynthesis.</text>
</comment>
<dbReference type="InterPro" id="IPR036396">
    <property type="entry name" value="Cyt_P450_sf"/>
</dbReference>